<name>A0A852TS71_9ACTN</name>
<dbReference type="EMBL" id="JACCCC010000001">
    <property type="protein sequence ID" value="NYE46798.1"/>
    <property type="molecule type" value="Genomic_DNA"/>
</dbReference>
<keyword evidence="2" id="KW-1185">Reference proteome</keyword>
<organism evidence="1 2">
    <name type="scientific">Spinactinospora alkalitolerans</name>
    <dbReference type="NCBI Taxonomy" id="687207"/>
    <lineage>
        <taxon>Bacteria</taxon>
        <taxon>Bacillati</taxon>
        <taxon>Actinomycetota</taxon>
        <taxon>Actinomycetes</taxon>
        <taxon>Streptosporangiales</taxon>
        <taxon>Nocardiopsidaceae</taxon>
        <taxon>Spinactinospora</taxon>
    </lineage>
</organism>
<dbReference type="Proteomes" id="UP000589036">
    <property type="component" value="Unassembled WGS sequence"/>
</dbReference>
<protein>
    <submittedName>
        <fullName evidence="1">Uncharacterized protein</fullName>
    </submittedName>
</protein>
<accession>A0A852TS71</accession>
<evidence type="ECO:0000313" key="1">
    <source>
        <dbReference type="EMBL" id="NYE46798.1"/>
    </source>
</evidence>
<sequence length="40" mass="4375">MVNVQPNPAPWGVIHPVMCGSVPAPAVRYGLIRSFDQLRT</sequence>
<proteinExistence type="predicted"/>
<gene>
    <name evidence="1" type="ORF">HDA32_001918</name>
</gene>
<evidence type="ECO:0000313" key="2">
    <source>
        <dbReference type="Proteomes" id="UP000589036"/>
    </source>
</evidence>
<reference evidence="1 2" key="1">
    <citation type="submission" date="2020-07" db="EMBL/GenBank/DDBJ databases">
        <title>Sequencing the genomes of 1000 actinobacteria strains.</title>
        <authorList>
            <person name="Klenk H.-P."/>
        </authorList>
    </citation>
    <scope>NUCLEOTIDE SEQUENCE [LARGE SCALE GENOMIC DNA]</scope>
    <source>
        <strain evidence="1 2">CXB654</strain>
    </source>
</reference>
<dbReference type="AlphaFoldDB" id="A0A852TS71"/>
<comment type="caution">
    <text evidence="1">The sequence shown here is derived from an EMBL/GenBank/DDBJ whole genome shotgun (WGS) entry which is preliminary data.</text>
</comment>